<keyword evidence="1" id="KW-0378">Hydrolase</keyword>
<dbReference type="GO" id="GO:0004519">
    <property type="term" value="F:endonuclease activity"/>
    <property type="evidence" value="ECO:0007669"/>
    <property type="project" value="UniProtKB-KW"/>
</dbReference>
<keyword evidence="1" id="KW-0540">Nuclease</keyword>
<proteinExistence type="predicted"/>
<name>A0A839N4T5_9MICO</name>
<dbReference type="EMBL" id="JACHVQ010000001">
    <property type="protein sequence ID" value="MBB2890646.1"/>
    <property type="molecule type" value="Genomic_DNA"/>
</dbReference>
<dbReference type="RefSeq" id="WP_183321050.1">
    <property type="nucleotide sequence ID" value="NZ_JACHVQ010000001.1"/>
</dbReference>
<organism evidence="1 2">
    <name type="scientific">Flexivirga oryzae</name>
    <dbReference type="NCBI Taxonomy" id="1794944"/>
    <lineage>
        <taxon>Bacteria</taxon>
        <taxon>Bacillati</taxon>
        <taxon>Actinomycetota</taxon>
        <taxon>Actinomycetes</taxon>
        <taxon>Micrococcales</taxon>
        <taxon>Dermacoccaceae</taxon>
        <taxon>Flexivirga</taxon>
    </lineage>
</organism>
<dbReference type="Proteomes" id="UP000559182">
    <property type="component" value="Unassembled WGS sequence"/>
</dbReference>
<comment type="caution">
    <text evidence="1">The sequence shown here is derived from an EMBL/GenBank/DDBJ whole genome shotgun (WGS) entry which is preliminary data.</text>
</comment>
<dbReference type="AlphaFoldDB" id="A0A839N4T5"/>
<evidence type="ECO:0000313" key="1">
    <source>
        <dbReference type="EMBL" id="MBB2890646.1"/>
    </source>
</evidence>
<keyword evidence="1" id="KW-0255">Endonuclease</keyword>
<evidence type="ECO:0000313" key="2">
    <source>
        <dbReference type="Proteomes" id="UP000559182"/>
    </source>
</evidence>
<sequence length="75" mass="8593">MRTHKVRSFYIEQAIAGRLSAKALRQLIGRQGFERKEVANAQPSSRAELQTRIQTIYRAAAERMARRELPSAHDV</sequence>
<keyword evidence="2" id="KW-1185">Reference proteome</keyword>
<gene>
    <name evidence="1" type="ORF">FHU39_000630</name>
</gene>
<protein>
    <submittedName>
        <fullName evidence="1">Putative nuclease of restriction endonuclease-like (RecB) superfamily</fullName>
    </submittedName>
</protein>
<reference evidence="1 2" key="1">
    <citation type="submission" date="2020-08" db="EMBL/GenBank/DDBJ databases">
        <title>Sequencing the genomes of 1000 actinobacteria strains.</title>
        <authorList>
            <person name="Klenk H.-P."/>
        </authorList>
    </citation>
    <scope>NUCLEOTIDE SEQUENCE [LARGE SCALE GENOMIC DNA]</scope>
    <source>
        <strain evidence="1 2">DSM 105369</strain>
    </source>
</reference>
<accession>A0A839N4T5</accession>